<reference evidence="1 2" key="3">
    <citation type="journal article" date="2008" name="Appl. Environ. Microbiol.">
        <title>Identification of mobile elements and pseudogenes in the Shewanella oneidensis MR-1 genome.</title>
        <authorList>
            <person name="Romine M.F."/>
            <person name="Carlson T.S."/>
            <person name="Norbeck A.D."/>
            <person name="McCue L.A."/>
            <person name="Lipton M.S."/>
        </authorList>
    </citation>
    <scope>NUCLEOTIDE SEQUENCE [LARGE SCALE GENOMIC DNA]</scope>
    <source>
        <strain evidence="2">ATCC 700550 / JCM 31522 / CIP 106686 / LMG 19005 / NCIMB 14063 / MR-1</strain>
    </source>
</reference>
<accession>Q8ECW8</accession>
<keyword evidence="1" id="KW-0489">Methyltransferase</keyword>
<dbReference type="NCBIfam" id="TIGR01712">
    <property type="entry name" value="phage_N6A_met"/>
    <property type="match status" value="1"/>
</dbReference>
<dbReference type="eggNOG" id="ENOG502ZCAT">
    <property type="taxonomic scope" value="Bacteria"/>
</dbReference>
<dbReference type="AlphaFoldDB" id="Q8ECW8"/>
<dbReference type="HOGENOM" id="CLU_076048_0_0_6"/>
<evidence type="ECO:0000313" key="2">
    <source>
        <dbReference type="Proteomes" id="UP000008186"/>
    </source>
</evidence>
<dbReference type="Proteomes" id="UP000008186">
    <property type="component" value="Chromosome"/>
</dbReference>
<keyword evidence="1" id="KW-0808">Transferase</keyword>
<dbReference type="GO" id="GO:0009307">
    <property type="term" value="P:DNA restriction-modification system"/>
    <property type="evidence" value="ECO:0007669"/>
    <property type="project" value="InterPro"/>
</dbReference>
<dbReference type="KEGG" id="son:SO_3004"/>
<sequence length="321" mass="36513">MSVNSQYASALRELKTKQSHLLKEVGDQWRTPDALYWGIFAKFGPFILDLFSDGDNAKCPRYYTVEDNALIQDWTKDLAGGKAFANPPYSRSSYEDNQAITGMRNIIAKSIDERDKGAKFVYLIKSATSEVWWPEDADHVCFIRGRISFDLPDWFVPADKKQEASSAGFACAIAVFDKTWRGERMSYVNRDDLLRDGQVMLNMVAAAANKKSATYITETIETRPDIAEPVEPIIEHQVNDQLDIEDQIARDSTVANSVWPKEVLELVEQAFNDNPNTKTDVRQQMLCERVNQRLLDNVLKKDIIAEVNNMLDRCERVEDAA</sequence>
<dbReference type="GO" id="GO:0003677">
    <property type="term" value="F:DNA binding"/>
    <property type="evidence" value="ECO:0007669"/>
    <property type="project" value="InterPro"/>
</dbReference>
<reference evidence="1 2" key="4">
    <citation type="journal article" date="2011" name="BMC Genomics">
        <title>Genome-wide protein localization prediction strategies for gram negative bacteria.</title>
        <authorList>
            <person name="Romine M.F."/>
        </authorList>
    </citation>
    <scope>NUCLEOTIDE SEQUENCE [LARGE SCALE GENOMIC DNA]</scope>
    <source>
        <strain evidence="2">ATCC 700550 / JCM 31522 / CIP 106686 / LMG 19005 / NCIMB 14063 / MR-1</strain>
    </source>
</reference>
<evidence type="ECO:0000313" key="1">
    <source>
        <dbReference type="EMBL" id="AAN56016.1"/>
    </source>
</evidence>
<proteinExistence type="predicted"/>
<reference evidence="1 2" key="1">
    <citation type="journal article" date="2002" name="Nat. Biotechnol.">
        <title>Genome sequence of the dissimilatory metal ion-reducing bacterium Shewanella oneidensis.</title>
        <authorList>
            <person name="Heidelberg J.F."/>
            <person name="Paulsen I.T."/>
            <person name="Nelson K.E."/>
            <person name="Gaidos E.J."/>
            <person name="Nelson W.C."/>
            <person name="Read T.D."/>
            <person name="Eisen J.A."/>
            <person name="Seshadri R."/>
            <person name="Ward N."/>
            <person name="Methe B."/>
            <person name="Clayton R.A."/>
            <person name="Meyer T."/>
            <person name="Tsapin A."/>
            <person name="Scott J."/>
            <person name="Beanan M."/>
            <person name="Brinkac L."/>
            <person name="Daugherty S."/>
            <person name="DeBoy R.T."/>
            <person name="Dodson R.J."/>
            <person name="Durkin A.S."/>
            <person name="Haft D.H."/>
            <person name="Kolonay J.F."/>
            <person name="Madupu R."/>
            <person name="Peterson J.D."/>
            <person name="Umayam L.A."/>
            <person name="White O."/>
            <person name="Wolf A.M."/>
            <person name="Vamathevan J."/>
            <person name="Weidman J."/>
            <person name="Impraim M."/>
            <person name="Lee K."/>
            <person name="Berry K."/>
            <person name="Lee C."/>
            <person name="Mueller J."/>
            <person name="Khouri H."/>
            <person name="Gill J."/>
            <person name="Utterback T.R."/>
            <person name="McDonald L.A."/>
            <person name="Feldblyum T.V."/>
            <person name="Smith H.O."/>
            <person name="Venter J.C."/>
            <person name="Nealson K.H."/>
            <person name="Fraser C.M."/>
        </authorList>
    </citation>
    <scope>NUCLEOTIDE SEQUENCE [LARGE SCALE GENOMIC DNA]</scope>
    <source>
        <strain evidence="2">ATCC 700550 / JCM 31522 / CIP 106686 / LMG 19005 / NCIMB 14063 / MR-1</strain>
    </source>
</reference>
<keyword evidence="2" id="KW-1185">Reference proteome</keyword>
<protein>
    <submittedName>
        <fullName evidence="1">Lambda phage type II restriction-modification system DNA N-6-adenine-methyltransferase Dam</fullName>
        <ecNumber evidence="1">2.1.1.72</ecNumber>
    </submittedName>
</protein>
<dbReference type="OrthoDB" id="6258822at2"/>
<name>Q8ECW8_SHEON</name>
<dbReference type="InterPro" id="IPR008593">
    <property type="entry name" value="Dam_MeTrfase"/>
</dbReference>
<dbReference type="BioCyc" id="SONE211586:G1GMP-2778-MONOMER"/>
<dbReference type="PaxDb" id="211586-SO_3004"/>
<gene>
    <name evidence="1" type="primary">dam</name>
    <name evidence="1" type="ordered locus">SO_3004</name>
</gene>
<dbReference type="GO" id="GO:0032259">
    <property type="term" value="P:methylation"/>
    <property type="evidence" value="ECO:0007669"/>
    <property type="project" value="UniProtKB-KW"/>
</dbReference>
<reference evidence="1 2" key="2">
    <citation type="journal article" date="2005" name="Proteomics">
        <title>Global detection and characterization of hypothetical proteins in Shewanella oneidensis MR-1 using LC-MS based proteomics.</title>
        <authorList>
            <person name="Elias D.A."/>
            <person name="Monroe M.E."/>
            <person name="Marshall M.J."/>
            <person name="Romine M.F."/>
            <person name="Belieav A.S."/>
            <person name="Fredrickson J.K."/>
            <person name="Anderson G.A."/>
            <person name="Smith R.D."/>
            <person name="Lipton M.S."/>
        </authorList>
    </citation>
    <scope>NUCLEOTIDE SEQUENCE [LARGE SCALE GENOMIC DNA]</scope>
    <source>
        <strain evidence="2">ATCC 700550 / JCM 31522 / CIP 106686 / LMG 19005 / NCIMB 14063 / MR-1</strain>
    </source>
</reference>
<dbReference type="Pfam" id="PF05869">
    <property type="entry name" value="Dam"/>
    <property type="match status" value="1"/>
</dbReference>
<dbReference type="PATRIC" id="fig|211586.12.peg.2899"/>
<dbReference type="REBASE" id="17343">
    <property type="entry name" value="M.SonORF3004P"/>
</dbReference>
<dbReference type="RefSeq" id="WP_011072908.1">
    <property type="nucleotide sequence ID" value="NC_004347.2"/>
</dbReference>
<organism evidence="1 2">
    <name type="scientific">Shewanella oneidensis (strain ATCC 700550 / JCM 31522 / CIP 106686 / LMG 19005 / NCIMB 14063 / MR-1)</name>
    <dbReference type="NCBI Taxonomy" id="211586"/>
    <lineage>
        <taxon>Bacteria</taxon>
        <taxon>Pseudomonadati</taxon>
        <taxon>Pseudomonadota</taxon>
        <taxon>Gammaproteobacteria</taxon>
        <taxon>Alteromonadales</taxon>
        <taxon>Shewanellaceae</taxon>
        <taxon>Shewanella</taxon>
    </lineage>
</organism>
<dbReference type="EC" id="2.1.1.72" evidence="1"/>
<dbReference type="STRING" id="211586.SO_3004"/>
<dbReference type="GO" id="GO:0009007">
    <property type="term" value="F:site-specific DNA-methyltransferase (adenine-specific) activity"/>
    <property type="evidence" value="ECO:0007669"/>
    <property type="project" value="UniProtKB-EC"/>
</dbReference>
<dbReference type="EMBL" id="AE014299">
    <property type="protein sequence ID" value="AAN56016.1"/>
    <property type="molecule type" value="Genomic_DNA"/>
</dbReference>